<sequence length="582" mass="63628">MSGGQSGVERELSTLYDAYDYIVVGGGNAGCVLARRLSDNGRFTVLLVEKGDAADSWRHSTPIVSLHHFSNQKHSTVQKVYDEQLGRSINLITGRGLGGSTRINGGQYTCGAPGEYNAWAQAGNVGWSYDDLKQYFKKSETWIGPVSKEFHGANGPLKVRSFESYTYKSAEKMQDAAKRLGFLGISDMHSPLGPSFGYNKMQFTLDADGRRQSSFRAYLPKHLISERPVLLHVCTRAVGVKLYFSMDSSVRARADAVLVQTLHGTRSRTIKAKREIVLACGALATPQLLMLSGVGPASHLRETSIRPVVDLPGVGEHLQDHILVSTTYNCPLSDSFWGAIIWPPTLIREIYRYLRRGTGYLLCTLVESEIFGISSLIGEDGTPLPHAKKRKDAADPKNLPDFAVLSTGIADPQGPEVNRTKGLYGLNVALLKPRSAGRVRLRSANPLEPPLIDTNYFSDAADYAPLRAALRVTLALVRSMRENGYPLRDVHVPDSSSDASLDAFIRARADTMMHYSSTCRMARREDARPGVVDAALRVYGVHNLRIADASVFPDIPATHPQAAVYAVAEKCADMMLMDAGAA</sequence>
<evidence type="ECO:0000313" key="1">
    <source>
        <dbReference type="EMBL" id="KAI0036018.1"/>
    </source>
</evidence>
<keyword evidence="2" id="KW-1185">Reference proteome</keyword>
<evidence type="ECO:0000313" key="2">
    <source>
        <dbReference type="Proteomes" id="UP000814128"/>
    </source>
</evidence>
<name>A0ACB8QWF0_9AGAM</name>
<gene>
    <name evidence="1" type="ORF">K488DRAFT_82458</name>
</gene>
<dbReference type="Proteomes" id="UP000814128">
    <property type="component" value="Unassembled WGS sequence"/>
</dbReference>
<comment type="caution">
    <text evidence="1">The sequence shown here is derived from an EMBL/GenBank/DDBJ whole genome shotgun (WGS) entry which is preliminary data.</text>
</comment>
<dbReference type="EMBL" id="MU273476">
    <property type="protein sequence ID" value="KAI0036018.1"/>
    <property type="molecule type" value="Genomic_DNA"/>
</dbReference>
<protein>
    <submittedName>
        <fullName evidence="1">Uncharacterized protein</fullName>
    </submittedName>
</protein>
<accession>A0ACB8QWF0</accession>
<reference evidence="1" key="1">
    <citation type="submission" date="2021-02" db="EMBL/GenBank/DDBJ databases">
        <authorList>
            <consortium name="DOE Joint Genome Institute"/>
            <person name="Ahrendt S."/>
            <person name="Looney B.P."/>
            <person name="Miyauchi S."/>
            <person name="Morin E."/>
            <person name="Drula E."/>
            <person name="Courty P.E."/>
            <person name="Chicoki N."/>
            <person name="Fauchery L."/>
            <person name="Kohler A."/>
            <person name="Kuo A."/>
            <person name="Labutti K."/>
            <person name="Pangilinan J."/>
            <person name="Lipzen A."/>
            <person name="Riley R."/>
            <person name="Andreopoulos W."/>
            <person name="He G."/>
            <person name="Johnson J."/>
            <person name="Barry K.W."/>
            <person name="Grigoriev I.V."/>
            <person name="Nagy L."/>
            <person name="Hibbett D."/>
            <person name="Henrissat B."/>
            <person name="Matheny P.B."/>
            <person name="Labbe J."/>
            <person name="Martin F."/>
        </authorList>
    </citation>
    <scope>NUCLEOTIDE SEQUENCE</scope>
    <source>
        <strain evidence="1">EC-137</strain>
    </source>
</reference>
<reference evidence="1" key="2">
    <citation type="journal article" date="2022" name="New Phytol.">
        <title>Evolutionary transition to the ectomycorrhizal habit in the genomes of a hyperdiverse lineage of mushroom-forming fungi.</title>
        <authorList>
            <person name="Looney B."/>
            <person name="Miyauchi S."/>
            <person name="Morin E."/>
            <person name="Drula E."/>
            <person name="Courty P.E."/>
            <person name="Kohler A."/>
            <person name="Kuo A."/>
            <person name="LaButti K."/>
            <person name="Pangilinan J."/>
            <person name="Lipzen A."/>
            <person name="Riley R."/>
            <person name="Andreopoulos W."/>
            <person name="He G."/>
            <person name="Johnson J."/>
            <person name="Nolan M."/>
            <person name="Tritt A."/>
            <person name="Barry K.W."/>
            <person name="Grigoriev I.V."/>
            <person name="Nagy L.G."/>
            <person name="Hibbett D."/>
            <person name="Henrissat B."/>
            <person name="Matheny P.B."/>
            <person name="Labbe J."/>
            <person name="Martin F.M."/>
        </authorList>
    </citation>
    <scope>NUCLEOTIDE SEQUENCE</scope>
    <source>
        <strain evidence="1">EC-137</strain>
    </source>
</reference>
<proteinExistence type="predicted"/>
<organism evidence="1 2">
    <name type="scientific">Vararia minispora EC-137</name>
    <dbReference type="NCBI Taxonomy" id="1314806"/>
    <lineage>
        <taxon>Eukaryota</taxon>
        <taxon>Fungi</taxon>
        <taxon>Dikarya</taxon>
        <taxon>Basidiomycota</taxon>
        <taxon>Agaricomycotina</taxon>
        <taxon>Agaricomycetes</taxon>
        <taxon>Russulales</taxon>
        <taxon>Lachnocladiaceae</taxon>
        <taxon>Vararia</taxon>
    </lineage>
</organism>